<dbReference type="PANTHER" id="PTHR11584:SF369">
    <property type="entry name" value="MITOGEN-ACTIVATED PROTEIN KINASE KINASE KINASE 19-RELATED"/>
    <property type="match status" value="1"/>
</dbReference>
<feature type="compositionally biased region" description="Low complexity" evidence="7">
    <location>
        <begin position="12"/>
        <end position="30"/>
    </location>
</feature>
<name>A0A6U5B6E8_HEMAN</name>
<dbReference type="EMBL" id="HBFX01046310">
    <property type="protein sequence ID" value="CAD8976823.1"/>
    <property type="molecule type" value="Transcribed_RNA"/>
</dbReference>
<proteinExistence type="predicted"/>
<feature type="region of interest" description="Disordered" evidence="7">
    <location>
        <begin position="1"/>
        <end position="66"/>
    </location>
</feature>
<dbReference type="InterPro" id="IPR017441">
    <property type="entry name" value="Protein_kinase_ATP_BS"/>
</dbReference>
<sequence length="332" mass="35679">MSAPPPPPGAPPGRAAPRARPVAASSQPSPTAARPGSSNSGGGSTPKPAPQNISSGTSGGAVTPGGDGTKLRYRLGGCVGEGATGKVFVGLNVNTGDLLAVKQINFDNITREELQAIEQEILLLQKLRHDHIVSYIAIDITDTNLNILMEFCPGGSVAHLLKAFGPLEEDVIRAYTRQILEGLHFLHENRAVHRDIKGANILVAHNGILKIADFGATLMLSGQKTMTEDGKQIQGTPYWMAPEVIKQEQYGRKADVWSLGMTVVEMATAKHPWQTFSNKFAAMTEIASGTTLPQLPDHLSSKCSDFVYKCLQRDATARPRAEELLQHPWFSS</sequence>
<feature type="compositionally biased region" description="Pro residues" evidence="7">
    <location>
        <begin position="1"/>
        <end position="11"/>
    </location>
</feature>
<gene>
    <name evidence="10" type="ORF">HAND00432_LOCUS27831</name>
    <name evidence="9" type="ORF">HAND1043_LOCUS17883</name>
</gene>
<dbReference type="PANTHER" id="PTHR11584">
    <property type="entry name" value="SERINE/THREONINE PROTEIN KINASE"/>
    <property type="match status" value="1"/>
</dbReference>
<dbReference type="InterPro" id="IPR000719">
    <property type="entry name" value="Prot_kinase_dom"/>
</dbReference>
<dbReference type="EMBL" id="HBFK01029382">
    <property type="protein sequence ID" value="CAD8751377.1"/>
    <property type="molecule type" value="Transcribed_RNA"/>
</dbReference>
<dbReference type="CDD" id="cd06606">
    <property type="entry name" value="STKc_MAPKKK"/>
    <property type="match status" value="1"/>
</dbReference>
<evidence type="ECO:0000256" key="3">
    <source>
        <dbReference type="ARBA" id="ARBA00022741"/>
    </source>
</evidence>
<feature type="compositionally biased region" description="Gly residues" evidence="7">
    <location>
        <begin position="57"/>
        <end position="66"/>
    </location>
</feature>
<feature type="binding site" evidence="6">
    <location>
        <position position="102"/>
    </location>
    <ligand>
        <name>ATP</name>
        <dbReference type="ChEBI" id="CHEBI:30616"/>
    </ligand>
</feature>
<dbReference type="SUPFAM" id="SSF56112">
    <property type="entry name" value="Protein kinase-like (PK-like)"/>
    <property type="match status" value="1"/>
</dbReference>
<dbReference type="FunFam" id="1.10.510.10:FF:000571">
    <property type="entry name" value="Maternal embryonic leucine zipper kinase"/>
    <property type="match status" value="1"/>
</dbReference>
<feature type="domain" description="Protein kinase" evidence="8">
    <location>
        <begin position="73"/>
        <end position="330"/>
    </location>
</feature>
<evidence type="ECO:0000256" key="7">
    <source>
        <dbReference type="SAM" id="MobiDB-lite"/>
    </source>
</evidence>
<keyword evidence="5 6" id="KW-0067">ATP-binding</keyword>
<organism evidence="10">
    <name type="scientific">Hemiselmis andersenii</name>
    <name type="common">Cryptophyte alga</name>
    <dbReference type="NCBI Taxonomy" id="464988"/>
    <lineage>
        <taxon>Eukaryota</taxon>
        <taxon>Cryptophyceae</taxon>
        <taxon>Cryptomonadales</taxon>
        <taxon>Hemiselmidaceae</taxon>
        <taxon>Hemiselmis</taxon>
    </lineage>
</organism>
<dbReference type="AlphaFoldDB" id="A0A6U5B6E8"/>
<dbReference type="InterPro" id="IPR011009">
    <property type="entry name" value="Kinase-like_dom_sf"/>
</dbReference>
<evidence type="ECO:0000256" key="5">
    <source>
        <dbReference type="ARBA" id="ARBA00022840"/>
    </source>
</evidence>
<evidence type="ECO:0000256" key="1">
    <source>
        <dbReference type="ARBA" id="ARBA00022527"/>
    </source>
</evidence>
<dbReference type="GO" id="GO:0004674">
    <property type="term" value="F:protein serine/threonine kinase activity"/>
    <property type="evidence" value="ECO:0007669"/>
    <property type="project" value="UniProtKB-KW"/>
</dbReference>
<keyword evidence="4" id="KW-0418">Kinase</keyword>
<dbReference type="Gene3D" id="1.10.510.10">
    <property type="entry name" value="Transferase(Phosphotransferase) domain 1"/>
    <property type="match status" value="1"/>
</dbReference>
<reference evidence="10" key="1">
    <citation type="submission" date="2021-01" db="EMBL/GenBank/DDBJ databases">
        <authorList>
            <person name="Corre E."/>
            <person name="Pelletier E."/>
            <person name="Niang G."/>
            <person name="Scheremetjew M."/>
            <person name="Finn R."/>
            <person name="Kale V."/>
            <person name="Holt S."/>
            <person name="Cochrane G."/>
            <person name="Meng A."/>
            <person name="Brown T."/>
            <person name="Cohen L."/>
        </authorList>
    </citation>
    <scope>NUCLEOTIDE SEQUENCE</scope>
    <source>
        <strain evidence="9">CCMP441</strain>
        <strain evidence="10">CCMP644</strain>
    </source>
</reference>
<dbReference type="Pfam" id="PF00069">
    <property type="entry name" value="Pkinase"/>
    <property type="match status" value="1"/>
</dbReference>
<evidence type="ECO:0000313" key="10">
    <source>
        <dbReference type="EMBL" id="CAD8976823.1"/>
    </source>
</evidence>
<accession>A0A6U5B6E8</accession>
<evidence type="ECO:0000256" key="6">
    <source>
        <dbReference type="PROSITE-ProRule" id="PRU10141"/>
    </source>
</evidence>
<dbReference type="PROSITE" id="PS50011">
    <property type="entry name" value="PROTEIN_KINASE_DOM"/>
    <property type="match status" value="1"/>
</dbReference>
<dbReference type="GO" id="GO:0005524">
    <property type="term" value="F:ATP binding"/>
    <property type="evidence" value="ECO:0007669"/>
    <property type="project" value="UniProtKB-UniRule"/>
</dbReference>
<evidence type="ECO:0000256" key="2">
    <source>
        <dbReference type="ARBA" id="ARBA00022679"/>
    </source>
</evidence>
<keyword evidence="3 6" id="KW-0547">Nucleotide-binding</keyword>
<dbReference type="PROSITE" id="PS00107">
    <property type="entry name" value="PROTEIN_KINASE_ATP"/>
    <property type="match status" value="1"/>
</dbReference>
<keyword evidence="2" id="KW-0808">Transferase</keyword>
<evidence type="ECO:0000256" key="4">
    <source>
        <dbReference type="ARBA" id="ARBA00022777"/>
    </source>
</evidence>
<keyword evidence="1" id="KW-0723">Serine/threonine-protein kinase</keyword>
<evidence type="ECO:0000259" key="8">
    <source>
        <dbReference type="PROSITE" id="PS50011"/>
    </source>
</evidence>
<evidence type="ECO:0000313" key="9">
    <source>
        <dbReference type="EMBL" id="CAD8751377.1"/>
    </source>
</evidence>
<dbReference type="SMART" id="SM00220">
    <property type="entry name" value="S_TKc"/>
    <property type="match status" value="1"/>
</dbReference>
<protein>
    <recommendedName>
        <fullName evidence="8">Protein kinase domain-containing protein</fullName>
    </recommendedName>
</protein>